<evidence type="ECO:0000313" key="2">
    <source>
        <dbReference type="WBParaSite" id="L893_g16614.t1"/>
    </source>
</evidence>
<reference evidence="2" key="1">
    <citation type="submission" date="2016-11" db="UniProtKB">
        <authorList>
            <consortium name="WormBaseParasite"/>
        </authorList>
    </citation>
    <scope>IDENTIFICATION</scope>
</reference>
<keyword evidence="1" id="KW-1185">Reference proteome</keyword>
<name>A0A1I7YIE2_9BILA</name>
<proteinExistence type="predicted"/>
<dbReference type="Proteomes" id="UP000095287">
    <property type="component" value="Unplaced"/>
</dbReference>
<dbReference type="AlphaFoldDB" id="A0A1I7YIE2"/>
<sequence length="145" mass="16990">MPSRRPTNCELERRTLGEGLRWRIPSVMDGVEQLVAFVIQRDSITPRLHLVETIHGVKESLTVLGLMLMRVCSMEECDLINKDYHNNHTRFNKPSCIYKFEEGEEGERRRLYISFECCEPDEQKTGQRNMPASYKGDNDLRLMRV</sequence>
<organism evidence="1 2">
    <name type="scientific">Steinernema glaseri</name>
    <dbReference type="NCBI Taxonomy" id="37863"/>
    <lineage>
        <taxon>Eukaryota</taxon>
        <taxon>Metazoa</taxon>
        <taxon>Ecdysozoa</taxon>
        <taxon>Nematoda</taxon>
        <taxon>Chromadorea</taxon>
        <taxon>Rhabditida</taxon>
        <taxon>Tylenchina</taxon>
        <taxon>Panagrolaimomorpha</taxon>
        <taxon>Strongyloidoidea</taxon>
        <taxon>Steinernematidae</taxon>
        <taxon>Steinernema</taxon>
    </lineage>
</organism>
<evidence type="ECO:0000313" key="1">
    <source>
        <dbReference type="Proteomes" id="UP000095287"/>
    </source>
</evidence>
<accession>A0A1I7YIE2</accession>
<protein>
    <submittedName>
        <fullName evidence="2">Transthyretin-like family protein</fullName>
    </submittedName>
</protein>
<dbReference type="WBParaSite" id="L893_g16614.t1">
    <property type="protein sequence ID" value="L893_g16614.t1"/>
    <property type="gene ID" value="L893_g16614"/>
</dbReference>